<dbReference type="GO" id="GO:0030234">
    <property type="term" value="F:enzyme regulator activity"/>
    <property type="evidence" value="ECO:0007669"/>
    <property type="project" value="TreeGrafter"/>
</dbReference>
<gene>
    <name evidence="13" type="primary">LOC103524337</name>
</gene>
<evidence type="ECO:0000313" key="12">
    <source>
        <dbReference type="Proteomes" id="UP000079169"/>
    </source>
</evidence>
<name>A0A1S3DTH5_DIACI</name>
<dbReference type="InterPro" id="IPR001349">
    <property type="entry name" value="Cyt_c_oxidase_su6a"/>
</dbReference>
<dbReference type="PANTHER" id="PTHR11504:SF0">
    <property type="entry name" value="CYTOCHROME C OXIDASE SUBUNIT"/>
    <property type="match status" value="1"/>
</dbReference>
<dbReference type="RefSeq" id="XP_026678090.1">
    <property type="nucleotide sequence ID" value="XM_026822289.1"/>
</dbReference>
<sequence length="185" mass="21983">MLRLRRLCDVFKHLRSPQYQWTKESMSLLRQTPQQTSSFTHMQVTLTQLKFVQNSTPFSNALKPSVWAFSNRLPFHTRPYYYRERDECECEGYEDEEPNKSTQNIFRTLTLYVCLPVIFLGGVLLWKEGAHEERPEFIPYTYLRIRNRPFPWGDGNHSLFHNKCVNALPDGYEEDEETACHPKKT</sequence>
<dbReference type="Gene3D" id="4.10.95.10">
    <property type="entry name" value="Cytochrome c oxidase, subunit VIa"/>
    <property type="match status" value="1"/>
</dbReference>
<dbReference type="Pfam" id="PF02046">
    <property type="entry name" value="COX6A"/>
    <property type="match status" value="1"/>
</dbReference>
<keyword evidence="8" id="KW-0496">Mitochondrion</keyword>
<dbReference type="PaxDb" id="121845-A0A1S3DTH5"/>
<organism evidence="12 13">
    <name type="scientific">Diaphorina citri</name>
    <name type="common">Asian citrus psyllid</name>
    <dbReference type="NCBI Taxonomy" id="121845"/>
    <lineage>
        <taxon>Eukaryota</taxon>
        <taxon>Metazoa</taxon>
        <taxon>Ecdysozoa</taxon>
        <taxon>Arthropoda</taxon>
        <taxon>Hexapoda</taxon>
        <taxon>Insecta</taxon>
        <taxon>Pterygota</taxon>
        <taxon>Neoptera</taxon>
        <taxon>Paraneoptera</taxon>
        <taxon>Hemiptera</taxon>
        <taxon>Sternorrhyncha</taxon>
        <taxon>Psylloidea</taxon>
        <taxon>Psyllidae</taxon>
        <taxon>Diaphorininae</taxon>
        <taxon>Diaphorina</taxon>
    </lineage>
</organism>
<dbReference type="SUPFAM" id="SSF81411">
    <property type="entry name" value="Mitochondrial cytochrome c oxidase subunit VIa"/>
    <property type="match status" value="1"/>
</dbReference>
<dbReference type="GO" id="GO:0006123">
    <property type="term" value="P:mitochondrial electron transport, cytochrome c to oxygen"/>
    <property type="evidence" value="ECO:0007669"/>
    <property type="project" value="TreeGrafter"/>
</dbReference>
<dbReference type="Proteomes" id="UP000079169">
    <property type="component" value="Unplaced"/>
</dbReference>
<comment type="similarity">
    <text evidence="3 10">Belongs to the cytochrome c oxidase subunit 6A family.</text>
</comment>
<dbReference type="KEGG" id="dci:103524337"/>
<dbReference type="GO" id="GO:0005743">
    <property type="term" value="C:mitochondrial inner membrane"/>
    <property type="evidence" value="ECO:0007669"/>
    <property type="project" value="UniProtKB-SubCell"/>
</dbReference>
<evidence type="ECO:0000256" key="2">
    <source>
        <dbReference type="ARBA" id="ARBA00004673"/>
    </source>
</evidence>
<dbReference type="GeneID" id="103524337"/>
<evidence type="ECO:0000256" key="11">
    <source>
        <dbReference type="SAM" id="Phobius"/>
    </source>
</evidence>
<keyword evidence="6" id="KW-0809">Transit peptide</keyword>
<accession>A0A1S3DTH5</accession>
<keyword evidence="4 11" id="KW-0812">Transmembrane</keyword>
<comment type="subcellular location">
    <subcellularLocation>
        <location evidence="1">Mitochondrion inner membrane</location>
        <topology evidence="1">Single-pass membrane protein</topology>
    </subcellularLocation>
</comment>
<evidence type="ECO:0000256" key="8">
    <source>
        <dbReference type="ARBA" id="ARBA00023128"/>
    </source>
</evidence>
<evidence type="ECO:0000256" key="4">
    <source>
        <dbReference type="ARBA" id="ARBA00022692"/>
    </source>
</evidence>
<dbReference type="InterPro" id="IPR036418">
    <property type="entry name" value="Cyt_c_oxidase_su6a_sf"/>
</dbReference>
<dbReference type="FunFam" id="4.10.95.10:FF:000001">
    <property type="entry name" value="Cytochrome c oxidase subunit 6A, mitochondrial"/>
    <property type="match status" value="1"/>
</dbReference>
<evidence type="ECO:0000256" key="3">
    <source>
        <dbReference type="ARBA" id="ARBA00005553"/>
    </source>
</evidence>
<comment type="pathway">
    <text evidence="2">Energy metabolism; oxidative phosphorylation.</text>
</comment>
<keyword evidence="5" id="KW-0999">Mitochondrion inner membrane</keyword>
<reference evidence="13" key="1">
    <citation type="submission" date="2025-08" db="UniProtKB">
        <authorList>
            <consortium name="RefSeq"/>
        </authorList>
    </citation>
    <scope>IDENTIFICATION</scope>
</reference>
<keyword evidence="12" id="KW-1185">Reference proteome</keyword>
<dbReference type="AlphaFoldDB" id="A0A1S3DTH5"/>
<evidence type="ECO:0000313" key="13">
    <source>
        <dbReference type="RefSeq" id="XP_026678090.1"/>
    </source>
</evidence>
<evidence type="ECO:0000256" key="6">
    <source>
        <dbReference type="ARBA" id="ARBA00022946"/>
    </source>
</evidence>
<evidence type="ECO:0000256" key="10">
    <source>
        <dbReference type="RuleBase" id="RU004396"/>
    </source>
</evidence>
<keyword evidence="7 11" id="KW-1133">Transmembrane helix</keyword>
<evidence type="ECO:0000256" key="1">
    <source>
        <dbReference type="ARBA" id="ARBA00004434"/>
    </source>
</evidence>
<keyword evidence="9 11" id="KW-0472">Membrane</keyword>
<evidence type="ECO:0000256" key="7">
    <source>
        <dbReference type="ARBA" id="ARBA00022989"/>
    </source>
</evidence>
<protein>
    <submittedName>
        <fullName evidence="13">Uncharacterized protein LOC103524337</fullName>
    </submittedName>
</protein>
<proteinExistence type="inferred from homology"/>
<feature type="transmembrane region" description="Helical" evidence="11">
    <location>
        <begin position="109"/>
        <end position="126"/>
    </location>
</feature>
<evidence type="ECO:0000256" key="9">
    <source>
        <dbReference type="ARBA" id="ARBA00023136"/>
    </source>
</evidence>
<evidence type="ECO:0000256" key="5">
    <source>
        <dbReference type="ARBA" id="ARBA00022792"/>
    </source>
</evidence>
<dbReference type="STRING" id="121845.A0A1S3DTH5"/>
<dbReference type="PANTHER" id="PTHR11504">
    <property type="entry name" value="CYTOCHROME C OXIDASE POLYPEPTIDE VIA"/>
    <property type="match status" value="1"/>
</dbReference>